<accession>A0A7C9RAW9</accession>
<keyword evidence="3" id="KW-0238">DNA-binding</keyword>
<dbReference type="EMBL" id="JAAKZG010000017">
    <property type="protein sequence ID" value="NGN44561.1"/>
    <property type="molecule type" value="Genomic_DNA"/>
</dbReference>
<dbReference type="AlphaFoldDB" id="A0A7C9RAW9"/>
<gene>
    <name evidence="3" type="ORF">G6N74_26230</name>
</gene>
<dbReference type="InterPro" id="IPR012340">
    <property type="entry name" value="NA-bd_OB-fold"/>
</dbReference>
<dbReference type="Pfam" id="PF01796">
    <property type="entry name" value="OB_ChsH2_C"/>
    <property type="match status" value="1"/>
</dbReference>
<organism evidence="3 4">
    <name type="scientific">Mesorhizobium zhangyense</name>
    <dbReference type="NCBI Taxonomy" id="1776730"/>
    <lineage>
        <taxon>Bacteria</taxon>
        <taxon>Pseudomonadati</taxon>
        <taxon>Pseudomonadota</taxon>
        <taxon>Alphaproteobacteria</taxon>
        <taxon>Hyphomicrobiales</taxon>
        <taxon>Phyllobacteriaceae</taxon>
        <taxon>Mesorhizobium</taxon>
    </lineage>
</organism>
<dbReference type="PANTHER" id="PTHR34075">
    <property type="entry name" value="BLR3430 PROTEIN"/>
    <property type="match status" value="1"/>
</dbReference>
<dbReference type="InterPro" id="IPR022002">
    <property type="entry name" value="ChsH2_Znr"/>
</dbReference>
<evidence type="ECO:0000313" key="3">
    <source>
        <dbReference type="EMBL" id="NGN44561.1"/>
    </source>
</evidence>
<evidence type="ECO:0000259" key="1">
    <source>
        <dbReference type="Pfam" id="PF01796"/>
    </source>
</evidence>
<comment type="caution">
    <text evidence="3">The sequence shown here is derived from an EMBL/GenBank/DDBJ whole genome shotgun (WGS) entry which is preliminary data.</text>
</comment>
<dbReference type="InterPro" id="IPR052513">
    <property type="entry name" value="Thioester_dehydratase-like"/>
</dbReference>
<dbReference type="PANTHER" id="PTHR34075:SF5">
    <property type="entry name" value="BLR3430 PROTEIN"/>
    <property type="match status" value="1"/>
</dbReference>
<dbReference type="Proteomes" id="UP000481252">
    <property type="component" value="Unassembled WGS sequence"/>
</dbReference>
<protein>
    <submittedName>
        <fullName evidence="3">DNA-binding protein</fullName>
    </submittedName>
</protein>
<feature type="domain" description="ChsH2 rubredoxin-like zinc ribbon" evidence="2">
    <location>
        <begin position="23"/>
        <end position="52"/>
    </location>
</feature>
<reference evidence="3 4" key="1">
    <citation type="submission" date="2020-02" db="EMBL/GenBank/DDBJ databases">
        <title>Genome sequence of the type strain CGMCC 1.15528 of Mesorhizobium zhangyense.</title>
        <authorList>
            <person name="Gao J."/>
            <person name="Sun J."/>
        </authorList>
    </citation>
    <scope>NUCLEOTIDE SEQUENCE [LARGE SCALE GENOMIC DNA]</scope>
    <source>
        <strain evidence="3 4">CGMCC 1.15528</strain>
    </source>
</reference>
<evidence type="ECO:0000259" key="2">
    <source>
        <dbReference type="Pfam" id="PF12172"/>
    </source>
</evidence>
<feature type="domain" description="ChsH2 C-terminal OB-fold" evidence="1">
    <location>
        <begin position="54"/>
        <end position="111"/>
    </location>
</feature>
<dbReference type="InterPro" id="IPR002878">
    <property type="entry name" value="ChsH2_C"/>
</dbReference>
<dbReference type="Gene3D" id="6.10.30.10">
    <property type="match status" value="1"/>
</dbReference>
<name>A0A7C9RAW9_9HYPH</name>
<keyword evidence="4" id="KW-1185">Reference proteome</keyword>
<dbReference type="SUPFAM" id="SSF50249">
    <property type="entry name" value="Nucleic acid-binding proteins"/>
    <property type="match status" value="1"/>
</dbReference>
<dbReference type="Pfam" id="PF12172">
    <property type="entry name" value="zf-ChsH2"/>
    <property type="match status" value="1"/>
</dbReference>
<proteinExistence type="predicted"/>
<dbReference type="GO" id="GO:0003677">
    <property type="term" value="F:DNA binding"/>
    <property type="evidence" value="ECO:0007669"/>
    <property type="project" value="UniProtKB-KW"/>
</dbReference>
<sequence length="127" mass="14162">MTLNKSDTAPDRDSAPQWRSTNGKLLIQKCEECGDAFYYPRVVCPFCLSSNVQWVECSGNGRIYSYSVTRRGDPYAIAFVTLDEGPKMMTNIVDCPVDKIAIDQQVSVVFRDLEGVPTPMFRPSAAL</sequence>
<evidence type="ECO:0000313" key="4">
    <source>
        <dbReference type="Proteomes" id="UP000481252"/>
    </source>
</evidence>